<feature type="compositionally biased region" description="Polar residues" evidence="5">
    <location>
        <begin position="141"/>
        <end position="156"/>
    </location>
</feature>
<evidence type="ECO:0000259" key="7">
    <source>
        <dbReference type="Pfam" id="PF00916"/>
    </source>
</evidence>
<evidence type="ECO:0000256" key="2">
    <source>
        <dbReference type="ARBA" id="ARBA00022692"/>
    </source>
</evidence>
<dbReference type="AlphaFoldDB" id="A0A2W4VND3"/>
<feature type="region of interest" description="Disordered" evidence="5">
    <location>
        <begin position="135"/>
        <end position="156"/>
    </location>
</feature>
<feature type="transmembrane region" description="Helical" evidence="6">
    <location>
        <begin position="16"/>
        <end position="36"/>
    </location>
</feature>
<accession>A0A2W4VND3</accession>
<protein>
    <recommendedName>
        <fullName evidence="7">SLC26A/SulP transporter domain-containing protein</fullName>
    </recommendedName>
</protein>
<dbReference type="InterPro" id="IPR011547">
    <property type="entry name" value="SLC26A/SulP_dom"/>
</dbReference>
<keyword evidence="3 6" id="KW-1133">Transmembrane helix</keyword>
<dbReference type="Pfam" id="PF00916">
    <property type="entry name" value="Sulfate_transp"/>
    <property type="match status" value="1"/>
</dbReference>
<keyword evidence="2 6" id="KW-0812">Transmembrane</keyword>
<keyword evidence="4 6" id="KW-0472">Membrane</keyword>
<reference evidence="9" key="1">
    <citation type="submission" date="2018-04" db="EMBL/GenBank/DDBJ databases">
        <authorList>
            <person name="Cornet L."/>
        </authorList>
    </citation>
    <scope>NUCLEOTIDE SEQUENCE [LARGE SCALE GENOMIC DNA]</scope>
</reference>
<gene>
    <name evidence="8" type="ORF">DCF17_20935</name>
</gene>
<comment type="caution">
    <text evidence="8">The sequence shown here is derived from an EMBL/GenBank/DDBJ whole genome shotgun (WGS) entry which is preliminary data.</text>
</comment>
<sequence>MGITNHISFRHWRGDLSGGITAVAIALPVALAFGVASGAEAACGLYGAGLFAALFGGTQTLVSEPTGPMTVVFSLAVLFLVGKTALSGLAPPGGSGSADPGKFYAHRLTRTEALKVSLRRLAAMDGVDSPRIAAEARHGSEPTQFMRTTSWQPSRI</sequence>
<evidence type="ECO:0000256" key="1">
    <source>
        <dbReference type="ARBA" id="ARBA00004141"/>
    </source>
</evidence>
<proteinExistence type="predicted"/>
<evidence type="ECO:0000313" key="8">
    <source>
        <dbReference type="EMBL" id="PZO34072.1"/>
    </source>
</evidence>
<evidence type="ECO:0000256" key="6">
    <source>
        <dbReference type="SAM" id="Phobius"/>
    </source>
</evidence>
<dbReference type="EMBL" id="QBMN01000221">
    <property type="protein sequence ID" value="PZO34072.1"/>
    <property type="molecule type" value="Genomic_DNA"/>
</dbReference>
<dbReference type="Proteomes" id="UP000249081">
    <property type="component" value="Unassembled WGS sequence"/>
</dbReference>
<evidence type="ECO:0000256" key="3">
    <source>
        <dbReference type="ARBA" id="ARBA00022989"/>
    </source>
</evidence>
<evidence type="ECO:0000313" key="9">
    <source>
        <dbReference type="Proteomes" id="UP000249081"/>
    </source>
</evidence>
<organism evidence="8 9">
    <name type="scientific">Shackletoniella antarctica</name>
    <dbReference type="NCBI Taxonomy" id="268115"/>
    <lineage>
        <taxon>Bacteria</taxon>
        <taxon>Bacillati</taxon>
        <taxon>Cyanobacteriota</taxon>
        <taxon>Cyanophyceae</taxon>
        <taxon>Oculatellales</taxon>
        <taxon>Oculatellaceae</taxon>
        <taxon>Shackletoniella</taxon>
    </lineage>
</organism>
<feature type="transmembrane region" description="Helical" evidence="6">
    <location>
        <begin position="43"/>
        <end position="62"/>
    </location>
</feature>
<reference evidence="8 9" key="2">
    <citation type="submission" date="2018-06" db="EMBL/GenBank/DDBJ databases">
        <title>Metagenomic assembly of (sub)arctic Cyanobacteria and their associated microbiome from non-axenic cultures.</title>
        <authorList>
            <person name="Baurain D."/>
        </authorList>
    </citation>
    <scope>NUCLEOTIDE SEQUENCE [LARGE SCALE GENOMIC DNA]</scope>
    <source>
        <strain evidence="8">ULC041bin1</strain>
    </source>
</reference>
<comment type="subcellular location">
    <subcellularLocation>
        <location evidence="1">Membrane</location>
        <topology evidence="1">Multi-pass membrane protein</topology>
    </subcellularLocation>
</comment>
<dbReference type="GO" id="GO:0016020">
    <property type="term" value="C:membrane"/>
    <property type="evidence" value="ECO:0007669"/>
    <property type="project" value="UniProtKB-SubCell"/>
</dbReference>
<name>A0A2W4VND3_9CYAN</name>
<feature type="domain" description="SLC26A/SulP transporter" evidence="7">
    <location>
        <begin position="13"/>
        <end position="78"/>
    </location>
</feature>
<evidence type="ECO:0000256" key="4">
    <source>
        <dbReference type="ARBA" id="ARBA00023136"/>
    </source>
</evidence>
<evidence type="ECO:0000256" key="5">
    <source>
        <dbReference type="SAM" id="MobiDB-lite"/>
    </source>
</evidence>